<dbReference type="GO" id="GO:0048437">
    <property type="term" value="P:floral organ development"/>
    <property type="evidence" value="ECO:0007669"/>
    <property type="project" value="TreeGrafter"/>
</dbReference>
<dbReference type="AlphaFoldDB" id="A0A5N6P0G5"/>
<comment type="caution">
    <text evidence="1">The sequence shown here is derived from an EMBL/GenBank/DDBJ whole genome shotgun (WGS) entry which is preliminary data.</text>
</comment>
<proteinExistence type="predicted"/>
<dbReference type="GO" id="GO:0031624">
    <property type="term" value="F:ubiquitin conjugating enzyme binding"/>
    <property type="evidence" value="ECO:0007669"/>
    <property type="project" value="TreeGrafter"/>
</dbReference>
<protein>
    <submittedName>
        <fullName evidence="1">Uncharacterized protein</fullName>
    </submittedName>
</protein>
<dbReference type="GO" id="GO:0016567">
    <property type="term" value="P:protein ubiquitination"/>
    <property type="evidence" value="ECO:0007669"/>
    <property type="project" value="InterPro"/>
</dbReference>
<dbReference type="Proteomes" id="UP000326396">
    <property type="component" value="Linkage Group LG16"/>
</dbReference>
<name>A0A5N6P0G5_9ASTR</name>
<evidence type="ECO:0000313" key="1">
    <source>
        <dbReference type="EMBL" id="KAD5508730.1"/>
    </source>
</evidence>
<dbReference type="GO" id="GO:0046621">
    <property type="term" value="P:negative regulation of organ growth"/>
    <property type="evidence" value="ECO:0007669"/>
    <property type="project" value="InterPro"/>
</dbReference>
<sequence>MNIANNGYIRQLDNASTMANERSTSLHMQQNAHSTLIPYLILLQTELLELGEVVGTQSRGLSQEAISMLPVSKFKCPFFWRKKTKNER</sequence>
<dbReference type="PANTHER" id="PTHR46400:SF5">
    <property type="entry name" value="RING-TYPE DOMAIN-CONTAINING PROTEIN"/>
    <property type="match status" value="1"/>
</dbReference>
<dbReference type="PANTHER" id="PTHR46400">
    <property type="entry name" value="RING/U-BOX SUPERFAMILY PROTEIN"/>
    <property type="match status" value="1"/>
</dbReference>
<dbReference type="OrthoDB" id="1829155at2759"/>
<gene>
    <name evidence="1" type="ORF">E3N88_16433</name>
</gene>
<dbReference type="InterPro" id="IPR033276">
    <property type="entry name" value="BB"/>
</dbReference>
<keyword evidence="2" id="KW-1185">Reference proteome</keyword>
<organism evidence="1 2">
    <name type="scientific">Mikania micrantha</name>
    <name type="common">bitter vine</name>
    <dbReference type="NCBI Taxonomy" id="192012"/>
    <lineage>
        <taxon>Eukaryota</taxon>
        <taxon>Viridiplantae</taxon>
        <taxon>Streptophyta</taxon>
        <taxon>Embryophyta</taxon>
        <taxon>Tracheophyta</taxon>
        <taxon>Spermatophyta</taxon>
        <taxon>Magnoliopsida</taxon>
        <taxon>eudicotyledons</taxon>
        <taxon>Gunneridae</taxon>
        <taxon>Pentapetalae</taxon>
        <taxon>asterids</taxon>
        <taxon>campanulids</taxon>
        <taxon>Asterales</taxon>
        <taxon>Asteraceae</taxon>
        <taxon>Asteroideae</taxon>
        <taxon>Heliantheae alliance</taxon>
        <taxon>Eupatorieae</taxon>
        <taxon>Mikania</taxon>
    </lineage>
</organism>
<dbReference type="GO" id="GO:0004842">
    <property type="term" value="F:ubiquitin-protein transferase activity"/>
    <property type="evidence" value="ECO:0007669"/>
    <property type="project" value="InterPro"/>
</dbReference>
<dbReference type="EMBL" id="SZYD01000008">
    <property type="protein sequence ID" value="KAD5508730.1"/>
    <property type="molecule type" value="Genomic_DNA"/>
</dbReference>
<reference evidence="1 2" key="1">
    <citation type="submission" date="2019-05" db="EMBL/GenBank/DDBJ databases">
        <title>Mikania micrantha, genome provides insights into the molecular mechanism of rapid growth.</title>
        <authorList>
            <person name="Liu B."/>
        </authorList>
    </citation>
    <scope>NUCLEOTIDE SEQUENCE [LARGE SCALE GENOMIC DNA]</scope>
    <source>
        <strain evidence="1">NLD-2019</strain>
        <tissue evidence="1">Leaf</tissue>
    </source>
</reference>
<evidence type="ECO:0000313" key="2">
    <source>
        <dbReference type="Proteomes" id="UP000326396"/>
    </source>
</evidence>
<accession>A0A5N6P0G5</accession>